<dbReference type="CDD" id="cd11336">
    <property type="entry name" value="AmyAc_MTSase"/>
    <property type="match status" value="1"/>
</dbReference>
<dbReference type="Pfam" id="PF00128">
    <property type="entry name" value="Alpha-amylase"/>
    <property type="match status" value="1"/>
</dbReference>
<dbReference type="EMBL" id="CP002629">
    <property type="protein sequence ID" value="AEB08107.1"/>
    <property type="molecule type" value="Genomic_DNA"/>
</dbReference>
<dbReference type="PANTHER" id="PTHR10357:SF216">
    <property type="entry name" value="MALTOOLIGOSYL TREHALOSE SYNTHASE-RELATED"/>
    <property type="match status" value="1"/>
</dbReference>
<dbReference type="Gene3D" id="3.20.20.80">
    <property type="entry name" value="Glycosidases"/>
    <property type="match status" value="3"/>
</dbReference>
<dbReference type="GO" id="GO:0005992">
    <property type="term" value="P:trehalose biosynthetic process"/>
    <property type="evidence" value="ECO:0007669"/>
    <property type="project" value="TreeGrafter"/>
</dbReference>
<dbReference type="PANTHER" id="PTHR10357">
    <property type="entry name" value="ALPHA-AMYLASE FAMILY MEMBER"/>
    <property type="match status" value="1"/>
</dbReference>
<organism evidence="2 3">
    <name type="scientific">Desulfobacca acetoxidans (strain ATCC 700848 / DSM 11109 / ASRB2)</name>
    <dbReference type="NCBI Taxonomy" id="880072"/>
    <lineage>
        <taxon>Bacteria</taxon>
        <taxon>Pseudomonadati</taxon>
        <taxon>Thermodesulfobacteriota</taxon>
        <taxon>Desulfobaccia</taxon>
        <taxon>Desulfobaccales</taxon>
        <taxon>Desulfobaccaceae</taxon>
        <taxon>Desulfobacca</taxon>
    </lineage>
</organism>
<name>F2NEB7_DESAR</name>
<dbReference type="InterPro" id="IPR013797">
    <property type="entry name" value="Maltooligo_trehalose_synth_4"/>
</dbReference>
<dbReference type="AlphaFoldDB" id="F2NEB7"/>
<dbReference type="KEGG" id="dao:Desac_0214"/>
<reference evidence="2 3" key="1">
    <citation type="journal article" date="2011" name="Stand. Genomic Sci.">
        <title>Complete genome sequence of the acetate-degrading sulfate reducer Desulfobacca acetoxidans type strain (ASRB2).</title>
        <authorList>
            <person name="Goker M."/>
            <person name="Teshima H."/>
            <person name="Lapidus A."/>
            <person name="Nolan M."/>
            <person name="Lucas S."/>
            <person name="Hammon N."/>
            <person name="Deshpande S."/>
            <person name="Cheng J.F."/>
            <person name="Tapia R."/>
            <person name="Han C."/>
            <person name="Goodwin L."/>
            <person name="Pitluck S."/>
            <person name="Huntemann M."/>
            <person name="Liolios K."/>
            <person name="Ivanova N."/>
            <person name="Pagani I."/>
            <person name="Mavromatis K."/>
            <person name="Ovchinikova G."/>
            <person name="Pati A."/>
            <person name="Chen A."/>
            <person name="Palaniappan K."/>
            <person name="Land M."/>
            <person name="Hauser L."/>
            <person name="Brambilla E.M."/>
            <person name="Rohde M."/>
            <person name="Spring S."/>
            <person name="Detter J.C."/>
            <person name="Woyke T."/>
            <person name="Bristow J."/>
            <person name="Eisen J.A."/>
            <person name="Markowitz V."/>
            <person name="Hugenholtz P."/>
            <person name="Kyrpides N.C."/>
            <person name="Klenk H.P."/>
        </authorList>
    </citation>
    <scope>NUCLEOTIDE SEQUENCE [LARGE SCALE GENOMIC DNA]</scope>
    <source>
        <strain evidence="3">ATCC 700848 / DSM 11109 / ASRB2</strain>
    </source>
</reference>
<dbReference type="STRING" id="880072.Desac_0214"/>
<dbReference type="eggNOG" id="COG3280">
    <property type="taxonomic scope" value="Bacteria"/>
</dbReference>
<dbReference type="Gene3D" id="1.10.10.470">
    <property type="entry name" value="Maltooligosyl trehalose synthase, domain 4"/>
    <property type="match status" value="1"/>
</dbReference>
<protein>
    <submittedName>
        <fullName evidence="2">Malto-oligosyltrehalose synthase</fullName>
    </submittedName>
</protein>
<dbReference type="InterPro" id="IPR017853">
    <property type="entry name" value="GH"/>
</dbReference>
<dbReference type="OrthoDB" id="9761577at2"/>
<dbReference type="SMART" id="SM00642">
    <property type="entry name" value="Aamy"/>
    <property type="match status" value="1"/>
</dbReference>
<dbReference type="GO" id="GO:0047470">
    <property type="term" value="F:(1,4)-alpha-D-glucan 1-alpha-D-glucosylmutase activity"/>
    <property type="evidence" value="ECO:0007669"/>
    <property type="project" value="TreeGrafter"/>
</dbReference>
<evidence type="ECO:0000259" key="1">
    <source>
        <dbReference type="SMART" id="SM00642"/>
    </source>
</evidence>
<dbReference type="RefSeq" id="WP_013705220.1">
    <property type="nucleotide sequence ID" value="NC_015388.1"/>
</dbReference>
<dbReference type="HOGENOM" id="CLU_005045_1_0_7"/>
<dbReference type="GO" id="GO:0030980">
    <property type="term" value="P:alpha-glucan catabolic process"/>
    <property type="evidence" value="ECO:0007669"/>
    <property type="project" value="TreeGrafter"/>
</dbReference>
<reference evidence="3" key="2">
    <citation type="submission" date="2011-03" db="EMBL/GenBank/DDBJ databases">
        <title>The complete genome of Desulfobacca acetoxidans DSM 11109.</title>
        <authorList>
            <consortium name="US DOE Joint Genome Institute (JGI-PGF)"/>
            <person name="Lucas S."/>
            <person name="Copeland A."/>
            <person name="Lapidus A."/>
            <person name="Bruce D."/>
            <person name="Goodwin L."/>
            <person name="Pitluck S."/>
            <person name="Peters L."/>
            <person name="Kyrpides N."/>
            <person name="Mavromatis K."/>
            <person name="Ivanova N."/>
            <person name="Ovchinnikova G."/>
            <person name="Teshima H."/>
            <person name="Detter J.C."/>
            <person name="Han C."/>
            <person name="Land M."/>
            <person name="Hauser L."/>
            <person name="Markowitz V."/>
            <person name="Cheng J.-F."/>
            <person name="Hugenholtz P."/>
            <person name="Woyke T."/>
            <person name="Wu D."/>
            <person name="Spring S."/>
            <person name="Schueler E."/>
            <person name="Brambilla E."/>
            <person name="Klenk H.-P."/>
            <person name="Eisen J.A."/>
        </authorList>
    </citation>
    <scope>NUCLEOTIDE SEQUENCE [LARGE SCALE GENOMIC DNA]</scope>
    <source>
        <strain evidence="3">ATCC 700848 / DSM 11109 / ASRB2</strain>
    </source>
</reference>
<dbReference type="Proteomes" id="UP000000483">
    <property type="component" value="Chromosome"/>
</dbReference>
<evidence type="ECO:0000313" key="2">
    <source>
        <dbReference type="EMBL" id="AEB08107.1"/>
    </source>
</evidence>
<dbReference type="InterPro" id="IPR012767">
    <property type="entry name" value="Trehalose_TreY"/>
</dbReference>
<evidence type="ECO:0000313" key="3">
    <source>
        <dbReference type="Proteomes" id="UP000000483"/>
    </source>
</evidence>
<dbReference type="SUPFAM" id="SSF51445">
    <property type="entry name" value="(Trans)glycosidases"/>
    <property type="match status" value="1"/>
</dbReference>
<dbReference type="NCBIfam" id="TIGR02401">
    <property type="entry name" value="trehalose_TreY"/>
    <property type="match status" value="1"/>
</dbReference>
<gene>
    <name evidence="2" type="ordered locus">Desac_0214</name>
</gene>
<feature type="domain" description="Glycosyl hydrolase family 13 catalytic" evidence="1">
    <location>
        <begin position="7"/>
        <end position="580"/>
    </location>
</feature>
<dbReference type="InterPro" id="IPR006047">
    <property type="entry name" value="GH13_cat_dom"/>
</dbReference>
<sequence length="953" mass="109616">MTFLRTPASTYRLQLNANFNFSQAASVVSYLNDLGITDLYTSPLFKARRGSLHGYSVTNPLELNPELGPKAAFDSLCKKVRSLGMGLLLDVVPNHMALSRDNPWWQEVLENGPSSPYAVFFDLEWDPPYRTLKNRILLPVLGRPYGQCLEDQELSVALTENGFVVRYYDHAFPLDPKTYLSLLTYRLDELKPVLGEDNPDFIRLAGTISLIHNLPPRNAPSAKKKRERIHWSTIIKKSLWLLRESSPLLKDFISENLRQFNGRRGDPASFDLLDNLLRVQPYRLACWLVSLEMINYRRFFSINDLIGIRVEDPRVFDATHHLLFKLVEDDKITGLRLDHVDGLYDPEGYLHRLQNRLQAIKNSEPGKLFYLVTEKILEDQENLPDAWPIAGTTGYDFLNILNNVFLVESGLGEVERIYRAVCGLEAVWEDVVYDKKKLIMATLFGGEVRNLEEHLLMLASKDRQAMDCSRQDLLQALIEVTACLPVYRTYISSQEVSSVDCGYLEKALTEAGQKRPALKEPALSFLRRVLMQEYAPGLPENQKKNWLRFVSQWQQFTGPVMAKGLEDTAAYVYNPLISLNEVGCLRRAVGIREFHAWCEARQRRWPVTLNATSTHDTKRSEDVRARLNVLTEMPEFWHQCLLRWRQWNKPRKAVFNGQEVPDANEEVFLYQTMLGAWPLQTQAIPDFKERLKQYLIKAIREAKVHSRWVDPNPKYEQLVIEFAEAILSEGAANQFLPDFLACQQRLAFYGALNSLSQVLLKTTSPGIPDFYQGTELWDFSLVDPDNRRPVDFKHRQKLLSTLKLRESKKDKIVLHELLTAWRDGRLKLLLIYQALQVRKTHRELFLRGEYLPLSVAGTCQEHVIAFARRLDQQWVLTLAGRFFSRLTEPETWPLGEKVWGDTHLILPQEAPDSWRDEITGVSRPCRLTDAGRLLPLAAVFSQLPAALLRGVAQ</sequence>
<proteinExistence type="predicted"/>
<keyword evidence="3" id="KW-1185">Reference proteome</keyword>
<accession>F2NEB7</accession>